<dbReference type="InterPro" id="IPR032675">
    <property type="entry name" value="LRR_dom_sf"/>
</dbReference>
<evidence type="ECO:0000256" key="1">
    <source>
        <dbReference type="ARBA" id="ARBA00004496"/>
    </source>
</evidence>
<evidence type="ECO:0000256" key="3">
    <source>
        <dbReference type="ARBA" id="ARBA00022490"/>
    </source>
</evidence>
<evidence type="ECO:0000256" key="6">
    <source>
        <dbReference type="ARBA" id="ARBA00022840"/>
    </source>
</evidence>
<proteinExistence type="inferred from homology"/>
<feature type="domain" description="NACHT" evidence="7">
    <location>
        <begin position="2"/>
        <end position="93"/>
    </location>
</feature>
<comment type="subcellular location">
    <subcellularLocation>
        <location evidence="1">Cytoplasm</location>
    </subcellularLocation>
</comment>
<organism evidence="8 9">
    <name type="scientific">Pocillopora meandrina</name>
    <dbReference type="NCBI Taxonomy" id="46732"/>
    <lineage>
        <taxon>Eukaryota</taxon>
        <taxon>Metazoa</taxon>
        <taxon>Cnidaria</taxon>
        <taxon>Anthozoa</taxon>
        <taxon>Hexacorallia</taxon>
        <taxon>Scleractinia</taxon>
        <taxon>Astrocoeniina</taxon>
        <taxon>Pocilloporidae</taxon>
        <taxon>Pocillopora</taxon>
    </lineage>
</organism>
<dbReference type="PANTHER" id="PTHR45690:SF19">
    <property type="entry name" value="NACHT, LRR AND PYD DOMAINS-CONTAINING PROTEIN 3"/>
    <property type="match status" value="1"/>
</dbReference>
<dbReference type="SUPFAM" id="SSF52047">
    <property type="entry name" value="RNI-like"/>
    <property type="match status" value="1"/>
</dbReference>
<comment type="caution">
    <text evidence="8">The sequence shown here is derived from an EMBL/GenBank/DDBJ whole genome shotgun (WGS) entry which is preliminary data.</text>
</comment>
<keyword evidence="9" id="KW-1185">Reference proteome</keyword>
<dbReference type="GO" id="GO:0005524">
    <property type="term" value="F:ATP binding"/>
    <property type="evidence" value="ECO:0007669"/>
    <property type="project" value="UniProtKB-KW"/>
</dbReference>
<dbReference type="PANTHER" id="PTHR45690">
    <property type="entry name" value="NACHT, LRR AND PYD DOMAINS-CONTAINING PROTEIN 12"/>
    <property type="match status" value="1"/>
</dbReference>
<dbReference type="Pfam" id="PF13516">
    <property type="entry name" value="LRR_6"/>
    <property type="match status" value="3"/>
</dbReference>
<reference evidence="8 9" key="1">
    <citation type="submission" date="2022-05" db="EMBL/GenBank/DDBJ databases">
        <authorList>
            <consortium name="Genoscope - CEA"/>
            <person name="William W."/>
        </authorList>
    </citation>
    <scope>NUCLEOTIDE SEQUENCE [LARGE SCALE GENOMIC DNA]</scope>
</reference>
<keyword evidence="5" id="KW-0547">Nucleotide-binding</keyword>
<keyword evidence="3" id="KW-0963">Cytoplasm</keyword>
<comment type="similarity">
    <text evidence="2">Belongs to the NLRP family.</text>
</comment>
<dbReference type="Gene3D" id="3.80.10.10">
    <property type="entry name" value="Ribonuclease Inhibitor"/>
    <property type="match status" value="1"/>
</dbReference>
<keyword evidence="4" id="KW-0677">Repeat</keyword>
<dbReference type="SMART" id="SM00368">
    <property type="entry name" value="LRR_RI"/>
    <property type="match status" value="6"/>
</dbReference>
<name>A0AAU9XL55_9CNID</name>
<dbReference type="Proteomes" id="UP001159428">
    <property type="component" value="Unassembled WGS sequence"/>
</dbReference>
<protein>
    <recommendedName>
        <fullName evidence="7">NACHT domain-containing protein</fullName>
    </recommendedName>
</protein>
<evidence type="ECO:0000256" key="2">
    <source>
        <dbReference type="ARBA" id="ARBA00008665"/>
    </source>
</evidence>
<dbReference type="GO" id="GO:0005737">
    <property type="term" value="C:cytoplasm"/>
    <property type="evidence" value="ECO:0007669"/>
    <property type="project" value="UniProtKB-SubCell"/>
</dbReference>
<evidence type="ECO:0000313" key="8">
    <source>
        <dbReference type="EMBL" id="CAH3150141.1"/>
    </source>
</evidence>
<dbReference type="InterPro" id="IPR050637">
    <property type="entry name" value="NLRP_innate_immun_reg"/>
</dbReference>
<dbReference type="EMBL" id="CALNXJ010000047">
    <property type="protein sequence ID" value="CAH3150141.1"/>
    <property type="molecule type" value="Genomic_DNA"/>
</dbReference>
<dbReference type="AlphaFoldDB" id="A0AAU9XL55"/>
<evidence type="ECO:0000259" key="7">
    <source>
        <dbReference type="Pfam" id="PF05729"/>
    </source>
</evidence>
<gene>
    <name evidence="8" type="ORF">PMEA_00024620</name>
</gene>
<dbReference type="Pfam" id="PF05729">
    <property type="entry name" value="NACHT"/>
    <property type="match status" value="1"/>
</dbReference>
<keyword evidence="6" id="KW-0067">ATP-binding</keyword>
<evidence type="ECO:0000256" key="4">
    <source>
        <dbReference type="ARBA" id="ARBA00022737"/>
    </source>
</evidence>
<accession>A0AAU9XL55</accession>
<sequence>MIILDGYDEYSQKSNIAGNLEEQHPNVARRKMPVAALCSKLIKGKILKGAIVMITSRPDESDEMGGIRFKRDVEIAGFSSKQVREYIEKYFKDNESMKNAVLRHVMNNETLVSFAHIPMLCYLLCFEMEYTLTESGNPQDLPVSTTDIYTKLVDIFELKHCADSEYRQKEIPEHFKPPPVIKNTLEKLSELAAKLLVKEKPTFDESEMEGDFEAEEVNKLKGSGLLYCGQPFRTAPITTTKHFSFTHLTVQEFLAARWFVKENCVPDAKCFNMVFQFMAGVLSSEGNEELMEKLLDSRLVDSNLKMTCLTEYQNKEFAKKFIRNNPQAFCNSDGVMVFEGLSDVDCIGVSFVLDIISELNKEEAGEAQHKCSDKFVTVKELHLCGSQLTLSGIQRVCNSLNNEHCLVSELVLFYIYLTDEHVDVINRLVVRKLTKLSLVTTNITDTGVASLCEALQHPSCKLTTLNLQGSSISDTGVASLCEALQHPSCKLTTLNLLGSSISHTGVASLCEALQHPSCKLTTLYLQGSFITDTSVASLCEALQHPSCKLTTLNLQGSFITDTGVASLCEALQHPSFKLTTLTLPASLSSEYGAILKAITQRHRPALNLSFKGVLKLI</sequence>
<evidence type="ECO:0000313" key="9">
    <source>
        <dbReference type="Proteomes" id="UP001159428"/>
    </source>
</evidence>
<evidence type="ECO:0000256" key="5">
    <source>
        <dbReference type="ARBA" id="ARBA00022741"/>
    </source>
</evidence>
<dbReference type="InterPro" id="IPR007111">
    <property type="entry name" value="NACHT_NTPase"/>
</dbReference>
<dbReference type="InterPro" id="IPR001611">
    <property type="entry name" value="Leu-rich_rpt"/>
</dbReference>